<reference evidence="3 4" key="1">
    <citation type="submission" date="2021-05" db="EMBL/GenBank/DDBJ databases">
        <title>Direct Submission.</title>
        <authorList>
            <person name="Li K."/>
            <person name="Gao J."/>
        </authorList>
    </citation>
    <scope>NUCLEOTIDE SEQUENCE [LARGE SCALE GENOMIC DNA]</scope>
    <source>
        <strain evidence="3 4">Mg02</strain>
    </source>
</reference>
<evidence type="ECO:0008006" key="5">
    <source>
        <dbReference type="Google" id="ProtNLM"/>
    </source>
</evidence>
<accession>A0ABX8BKD8</accession>
<keyword evidence="2" id="KW-1133">Transmembrane helix</keyword>
<name>A0ABX8BKD8_9ACTN</name>
<organism evidence="3 4">
    <name type="scientific">Nocardiopsis changdeensis</name>
    <dbReference type="NCBI Taxonomy" id="2831969"/>
    <lineage>
        <taxon>Bacteria</taxon>
        <taxon>Bacillati</taxon>
        <taxon>Actinomycetota</taxon>
        <taxon>Actinomycetes</taxon>
        <taxon>Streptosporangiales</taxon>
        <taxon>Nocardiopsidaceae</taxon>
        <taxon>Nocardiopsis</taxon>
    </lineage>
</organism>
<keyword evidence="4" id="KW-1185">Reference proteome</keyword>
<dbReference type="EMBL" id="CP074133">
    <property type="protein sequence ID" value="QUX22700.1"/>
    <property type="molecule type" value="Genomic_DNA"/>
</dbReference>
<evidence type="ECO:0000313" key="4">
    <source>
        <dbReference type="Proteomes" id="UP000676079"/>
    </source>
</evidence>
<feature type="transmembrane region" description="Helical" evidence="2">
    <location>
        <begin position="88"/>
        <end position="109"/>
    </location>
</feature>
<protein>
    <recommendedName>
        <fullName evidence="5">Alkaline shock response membrane anchor protein AmaP</fullName>
    </recommendedName>
</protein>
<keyword evidence="2" id="KW-0472">Membrane</keyword>
<feature type="region of interest" description="Disordered" evidence="1">
    <location>
        <begin position="1"/>
        <end position="27"/>
    </location>
</feature>
<keyword evidence="2" id="KW-0812">Transmembrane</keyword>
<dbReference type="Proteomes" id="UP000676079">
    <property type="component" value="Chromosome"/>
</dbReference>
<evidence type="ECO:0000256" key="2">
    <source>
        <dbReference type="SAM" id="Phobius"/>
    </source>
</evidence>
<proteinExistence type="predicted"/>
<sequence length="221" mass="23078">MTAIRENRTREEDRVQEAVSAERGPARRPFRGAMRRSRLNRALSFALGAALIAAGALGAAGAAARAGVRAAGGLDLLPRLAPSVPPQLLPYAVAAVGLAAVLLGVWWLLAQRDTGRLRRLVRGADSAAGLTVLSGNALGDAVAEAVERVPGAVRARARLHGPENAPWLRLEAVVSPDTDLREFLDGCRETAVEPLRMSLGVPAVPTLAVVAVGGESTRKVL</sequence>
<dbReference type="RefSeq" id="WP_220563916.1">
    <property type="nucleotide sequence ID" value="NZ_CP074133.1"/>
</dbReference>
<feature type="transmembrane region" description="Helical" evidence="2">
    <location>
        <begin position="43"/>
        <end position="68"/>
    </location>
</feature>
<evidence type="ECO:0000313" key="3">
    <source>
        <dbReference type="EMBL" id="QUX22700.1"/>
    </source>
</evidence>
<feature type="compositionally biased region" description="Basic and acidic residues" evidence="1">
    <location>
        <begin position="1"/>
        <end position="16"/>
    </location>
</feature>
<gene>
    <name evidence="3" type="ORF">KGD84_31195</name>
</gene>
<evidence type="ECO:0000256" key="1">
    <source>
        <dbReference type="SAM" id="MobiDB-lite"/>
    </source>
</evidence>